<reference evidence="3" key="1">
    <citation type="submission" date="2021-01" db="EMBL/GenBank/DDBJ databases">
        <authorList>
            <person name="Corre E."/>
            <person name="Pelletier E."/>
            <person name="Niang G."/>
            <person name="Scheremetjew M."/>
            <person name="Finn R."/>
            <person name="Kale V."/>
            <person name="Holt S."/>
            <person name="Cochrane G."/>
            <person name="Meng A."/>
            <person name="Brown T."/>
            <person name="Cohen L."/>
        </authorList>
    </citation>
    <scope>NUCLEOTIDE SEQUENCE</scope>
    <source>
        <strain evidence="3">CCCM811</strain>
    </source>
</reference>
<organism evidence="3">
    <name type="scientific">Lotharella globosa</name>
    <dbReference type="NCBI Taxonomy" id="91324"/>
    <lineage>
        <taxon>Eukaryota</taxon>
        <taxon>Sar</taxon>
        <taxon>Rhizaria</taxon>
        <taxon>Cercozoa</taxon>
        <taxon>Chlorarachniophyceae</taxon>
        <taxon>Lotharella</taxon>
    </lineage>
</organism>
<protein>
    <submittedName>
        <fullName evidence="3">Uncharacterized protein</fullName>
    </submittedName>
</protein>
<evidence type="ECO:0000313" key="3">
    <source>
        <dbReference type="EMBL" id="CAE0670422.1"/>
    </source>
</evidence>
<sequence length="688" mass="80014">MSNKALFDLLFPKETQRRSVDKVPALPRLKRRNRELDVTNDLLTAARSGCIACMRHLVARNDKDAMEKAHQSETRIAKMARQLKRLEEHNSMLSSALSQKTKAEQQKQLAPSSSKGGTTEDSKIDAEVIRLYREEIQTLRRKLEECKKVAESEALRANDQSAKASRLMSGEAGLNEFIKEEHESAVQKQKDLLKNEVEAHRVTKALLNQARDKLANHIRCSRLDDDLEVEEESDIKGAEKEDDNDHICQNCQRLKGLLDDRKCAETVSEEERLVEFELSSMFSAKLSHMDQHYQAEKNKLISKYSMEIEEMESKIFDLEAKLSMKENSTHHQQQEEILSQIEQQDQLMSDQEEERNGDYDAHAASEDDGEEEERVLWCAEEHQRPRQRSVEAAKEDEDQKDTSSRRDLANKYEEQIKSMIKSHQQKIEEVRSLCQAKIQRIKKECEAELEEKAAAMAAAKSVHRRRTTQRHDKAIAELKKDFRAKEDEMNKNYLNTRRMMAEYMKKMSVEKLRRKKMEQKVELYQKEISHEKARRRQLEARFQNLDDSRDSSSKKERAMVVKEKADLKAYIVRSKEIQAQLREEKDMLENEKKSFKTYMKNVEAQRSAASSPTNFGMFAANDTSKQALMEENTDLKEQLRVAKEKIALVFQKGREAELTTVAYIQKYNRLEEEMKELRRTKGVATAAQ</sequence>
<keyword evidence="1" id="KW-0175">Coiled coil</keyword>
<dbReference type="AlphaFoldDB" id="A0A7S4DTW4"/>
<feature type="compositionally biased region" description="Basic and acidic residues" evidence="2">
    <location>
        <begin position="379"/>
        <end position="393"/>
    </location>
</feature>
<feature type="compositionally biased region" description="Polar residues" evidence="2">
    <location>
        <begin position="91"/>
        <end position="117"/>
    </location>
</feature>
<evidence type="ECO:0000256" key="2">
    <source>
        <dbReference type="SAM" id="MobiDB-lite"/>
    </source>
</evidence>
<feature type="coiled-coil region" evidence="1">
    <location>
        <begin position="409"/>
        <end position="462"/>
    </location>
</feature>
<gene>
    <name evidence="3" type="ORF">LGLO00237_LOCUS22059</name>
</gene>
<feature type="region of interest" description="Disordered" evidence="2">
    <location>
        <begin position="344"/>
        <end position="407"/>
    </location>
</feature>
<feature type="region of interest" description="Disordered" evidence="2">
    <location>
        <begin position="90"/>
        <end position="121"/>
    </location>
</feature>
<accession>A0A7S4DTW4</accession>
<feature type="coiled-coil region" evidence="1">
    <location>
        <begin position="500"/>
        <end position="687"/>
    </location>
</feature>
<dbReference type="EMBL" id="HBIV01030926">
    <property type="protein sequence ID" value="CAE0670422.1"/>
    <property type="molecule type" value="Transcribed_RNA"/>
</dbReference>
<feature type="compositionally biased region" description="Basic and acidic residues" evidence="2">
    <location>
        <begin position="354"/>
        <end position="365"/>
    </location>
</feature>
<proteinExistence type="predicted"/>
<evidence type="ECO:0000256" key="1">
    <source>
        <dbReference type="SAM" id="Coils"/>
    </source>
</evidence>
<name>A0A7S4DTW4_9EUKA</name>